<protein>
    <submittedName>
        <fullName evidence="3">Glycosyltransferase family 1 protein</fullName>
    </submittedName>
</protein>
<dbReference type="Pfam" id="PF13439">
    <property type="entry name" value="Glyco_transf_4"/>
    <property type="match status" value="1"/>
</dbReference>
<dbReference type="InterPro" id="IPR050194">
    <property type="entry name" value="Glycosyltransferase_grp1"/>
</dbReference>
<evidence type="ECO:0000313" key="3">
    <source>
        <dbReference type="EMBL" id="RKH58574.1"/>
    </source>
</evidence>
<accession>A0A3A8Q5M0</accession>
<dbReference type="RefSeq" id="WP_120644333.1">
    <property type="nucleotide sequence ID" value="NZ_RAWB01000153.1"/>
</dbReference>
<dbReference type="InterPro" id="IPR001296">
    <property type="entry name" value="Glyco_trans_1"/>
</dbReference>
<feature type="domain" description="Glycosyl transferase family 1" evidence="1">
    <location>
        <begin position="220"/>
        <end position="368"/>
    </location>
</feature>
<dbReference type="PANTHER" id="PTHR45947">
    <property type="entry name" value="SULFOQUINOVOSYL TRANSFERASE SQD2"/>
    <property type="match status" value="1"/>
</dbReference>
<dbReference type="GO" id="GO:0016757">
    <property type="term" value="F:glycosyltransferase activity"/>
    <property type="evidence" value="ECO:0007669"/>
    <property type="project" value="InterPro"/>
</dbReference>
<dbReference type="Pfam" id="PF00534">
    <property type="entry name" value="Glycos_transf_1"/>
    <property type="match status" value="1"/>
</dbReference>
<feature type="domain" description="Glycosyltransferase subfamily 4-like N-terminal" evidence="2">
    <location>
        <begin position="20"/>
        <end position="198"/>
    </location>
</feature>
<keyword evidence="3" id="KW-0808">Transferase</keyword>
<dbReference type="Gene3D" id="3.40.50.2000">
    <property type="entry name" value="Glycogen Phosphorylase B"/>
    <property type="match status" value="2"/>
</dbReference>
<keyword evidence="4" id="KW-1185">Reference proteome</keyword>
<organism evidence="3 4">
    <name type="scientific">Corallococcus llansteffanensis</name>
    <dbReference type="NCBI Taxonomy" id="2316731"/>
    <lineage>
        <taxon>Bacteria</taxon>
        <taxon>Pseudomonadati</taxon>
        <taxon>Myxococcota</taxon>
        <taxon>Myxococcia</taxon>
        <taxon>Myxococcales</taxon>
        <taxon>Cystobacterineae</taxon>
        <taxon>Myxococcaceae</taxon>
        <taxon>Corallococcus</taxon>
    </lineage>
</organism>
<dbReference type="SUPFAM" id="SSF53756">
    <property type="entry name" value="UDP-Glycosyltransferase/glycogen phosphorylase"/>
    <property type="match status" value="1"/>
</dbReference>
<dbReference type="InterPro" id="IPR028098">
    <property type="entry name" value="Glyco_trans_4-like_N"/>
</dbReference>
<sequence length="427" mass="46275">MSPRVYLLTPQYPEPGEVSVGGLYTHTQELVAGLEALGCQPTVITSRLTKPSVVEGRVHRLQPSAAILQMPLGADGSPTAQQLQRFNEELAAYILALAERTGEKPDVLHCHDFWMVPAALQVQQRLGAKLLVSVHMLHLPLRRWWGSVALDAVGAVEKQFCHAATALIAVSASIRDVLHESLGVPLEKIAVVHNGFDTGLFQKPPAPETLTALREQWGLQGRVVAFAGRPTFQKGVVPLLRSALRVLKAQPDITYALAGMDMQYVHAQGQQGTSESQQIADEVAALEAQHPVLKSNVKRLGNLSREQLAALYHLSELTVVPSLYEPFGYAVVEPMAAGSPVVAVASGGPAEILQDEGSGLLVPVHRDADGRLRLDDSELAWAQLRVLWEPGLANTLRESGRRVAEARFDRATMARATLAVYARLSQS</sequence>
<name>A0A3A8Q5M0_9BACT</name>
<dbReference type="CDD" id="cd03801">
    <property type="entry name" value="GT4_PimA-like"/>
    <property type="match status" value="1"/>
</dbReference>
<dbReference type="EMBL" id="RAWB01000153">
    <property type="protein sequence ID" value="RKH58574.1"/>
    <property type="molecule type" value="Genomic_DNA"/>
</dbReference>
<proteinExistence type="predicted"/>
<dbReference type="AlphaFoldDB" id="A0A3A8Q5M0"/>
<comment type="caution">
    <text evidence="3">The sequence shown here is derived from an EMBL/GenBank/DDBJ whole genome shotgun (WGS) entry which is preliminary data.</text>
</comment>
<evidence type="ECO:0000259" key="2">
    <source>
        <dbReference type="Pfam" id="PF13439"/>
    </source>
</evidence>
<dbReference type="Proteomes" id="UP000272888">
    <property type="component" value="Unassembled WGS sequence"/>
</dbReference>
<evidence type="ECO:0000313" key="4">
    <source>
        <dbReference type="Proteomes" id="UP000272888"/>
    </source>
</evidence>
<gene>
    <name evidence="3" type="ORF">D7V93_16535</name>
</gene>
<reference evidence="4" key="1">
    <citation type="submission" date="2018-09" db="EMBL/GenBank/DDBJ databases">
        <authorList>
            <person name="Livingstone P.G."/>
            <person name="Whitworth D.E."/>
        </authorList>
    </citation>
    <scope>NUCLEOTIDE SEQUENCE [LARGE SCALE GENOMIC DNA]</scope>
    <source>
        <strain evidence="4">CA051B</strain>
    </source>
</reference>
<evidence type="ECO:0000259" key="1">
    <source>
        <dbReference type="Pfam" id="PF00534"/>
    </source>
</evidence>
<dbReference type="PANTHER" id="PTHR45947:SF13">
    <property type="entry name" value="TRANSFERASE"/>
    <property type="match status" value="1"/>
</dbReference>